<evidence type="ECO:0000313" key="3">
    <source>
        <dbReference type="Proteomes" id="UP001056837"/>
    </source>
</evidence>
<evidence type="ECO:0000256" key="1">
    <source>
        <dbReference type="SAM" id="MobiDB-lite"/>
    </source>
</evidence>
<dbReference type="RefSeq" id="WP_253679214.1">
    <property type="nucleotide sequence ID" value="NZ_CP050861.1"/>
</dbReference>
<gene>
    <name evidence="2" type="ORF">HER15_09445</name>
</gene>
<proteinExistence type="predicted"/>
<dbReference type="EMBL" id="CP050861">
    <property type="protein sequence ID" value="UTD15679.1"/>
    <property type="molecule type" value="Genomic_DNA"/>
</dbReference>
<evidence type="ECO:0000313" key="2">
    <source>
        <dbReference type="EMBL" id="UTD15679.1"/>
    </source>
</evidence>
<organism evidence="2 3">
    <name type="scientific">Tenacibaculum mesophilum</name>
    <dbReference type="NCBI Taxonomy" id="104268"/>
    <lineage>
        <taxon>Bacteria</taxon>
        <taxon>Pseudomonadati</taxon>
        <taxon>Bacteroidota</taxon>
        <taxon>Flavobacteriia</taxon>
        <taxon>Flavobacteriales</taxon>
        <taxon>Flavobacteriaceae</taxon>
        <taxon>Tenacibaculum</taxon>
    </lineage>
</organism>
<feature type="region of interest" description="Disordered" evidence="1">
    <location>
        <begin position="577"/>
        <end position="617"/>
    </location>
</feature>
<name>A0AAE9MP33_9FLAO</name>
<sequence>MSKKPIKSNLFRFVTLRSPQLIEDKETGFVSFPEEKKAESLAFQAVQGATTDEERKTALKGAYSTSFTPINSRLEIKNLHPELYQFSGWLMRNKNVLSYASIEANLNAAQELTINEEFVLWENLFHQTIDKELVAVREALIQVLVANKFLKVFRAFTNSFTEGTEGEIVFTEENEKEFLRLANASVIVPKEVIIASQNEFSYTEPVISKSSQDYMQSQLEVALAKDRIQLHEAVLKDLDYAETLYRKAETTRYKTELKAYDATIDQLQEEAIPEIQTVFYADTGSTRQIKTYPDLQLPKFEFESALEIDRDVATTNLSTETLNIINSDSLSVYDTFDEVKPILRDRIKKDYQLVYDDTPQEAQKVSVGDTTVTLSAMRGTQLYSYSGNIKPAVLLDRFVMSMSINVGYANAFVKSASYQLQDALGNMITGSDVRKLSSTDNLLNLQFFSGGEVFTLGENTFSGEVTLSNDVKIQFSSSIYITGNSPSFEDIYDPIKLGELERFGVYSGIGTKVIEGSETATDENTAIDAENTVLYGVSQLGIADFRRVEQEVCCYVPGEVSHIENIMAREYKERSTRDLRVSETTTETATEKEVENLTDTTSTERNELQSEASSIVNSDSATSFGANASVSGGGSIGPKYSFGTNFNSSSSNSVSNSNLQAQTYAQEVTERALERVVQKISTKRTSRMLREFEENNTHGFDNRKGDKHVTGVYRWVDKIYKNKLINYGKRLMYEFALPEPAKFYIDSYLKNNNGDEKTTEGLIIPKKPVHPSKLSKKIEKSSDLNEGNYANILSQYGVDYIDYPENEINIMKSYKLDFQDLKGQEGSVIADEIEISENYITESFEVVGNLYSHDSGKIGGRLRIAVGNTIQENEVKGDTKFSFKSDDSFSRAKNLLAVSASSFDSLTGNFNVVVKCIRTEEALKKWQNEAYKAIVEAYNEQVLAYNDFIQSQNQENKPNEKKKELSSQINRSIEKRELKRIAVSLMKHKNVEFARDNYDGESSKNITRTPEFQTHVETVKFFEQAFDWEIMAYTFYPYFYADKGDWDANFEYNEGSDPIFQAFLQSGMARAVVPVRPGFEEMVNWYMKTGEIWNGQGMVTDMDDDLYVSVAEEMQTIEGEVEGTWETRVPTTLTVLQADSVVLNEGGLPCNPDCEGQGLFDVSTYKIGDGPDGVDYDIVGDTNNVA</sequence>
<accession>A0AAE9MP33</accession>
<protein>
    <submittedName>
        <fullName evidence="2">Uncharacterized protein</fullName>
    </submittedName>
</protein>
<dbReference type="AlphaFoldDB" id="A0AAE9MP33"/>
<reference evidence="2" key="1">
    <citation type="submission" date="2020-04" db="EMBL/GenBank/DDBJ databases">
        <title>Tenacibaculum mesophilum bac2.</title>
        <authorList>
            <person name="Li M."/>
        </authorList>
    </citation>
    <scope>NUCLEOTIDE SEQUENCE</scope>
    <source>
        <strain evidence="2">Bac2</strain>
    </source>
</reference>
<dbReference type="Proteomes" id="UP001056837">
    <property type="component" value="Chromosome"/>
</dbReference>